<organism evidence="1 2">
    <name type="scientific">Mucilaginibacter ginsenosidivorans</name>
    <dbReference type="NCBI Taxonomy" id="398053"/>
    <lineage>
        <taxon>Bacteria</taxon>
        <taxon>Pseudomonadati</taxon>
        <taxon>Bacteroidota</taxon>
        <taxon>Sphingobacteriia</taxon>
        <taxon>Sphingobacteriales</taxon>
        <taxon>Sphingobacteriaceae</taxon>
        <taxon>Mucilaginibacter</taxon>
    </lineage>
</organism>
<dbReference type="AlphaFoldDB" id="A0A5B8V4D8"/>
<dbReference type="KEGG" id="mgin:FRZ54_01560"/>
<dbReference type="OrthoDB" id="886726at2"/>
<keyword evidence="2" id="KW-1185">Reference proteome</keyword>
<reference evidence="1 2" key="1">
    <citation type="journal article" date="2017" name="Curr. Microbiol.">
        <title>Mucilaginibacter ginsenosidivorans sp. nov., Isolated from Soil of Ginseng Field.</title>
        <authorList>
            <person name="Kim M.M."/>
            <person name="Siddiqi M.Z."/>
            <person name="Im W.T."/>
        </authorList>
    </citation>
    <scope>NUCLEOTIDE SEQUENCE [LARGE SCALE GENOMIC DNA]</scope>
    <source>
        <strain evidence="1 2">Gsoil 3017</strain>
    </source>
</reference>
<gene>
    <name evidence="1" type="ORF">FRZ54_01560</name>
</gene>
<evidence type="ECO:0000313" key="1">
    <source>
        <dbReference type="EMBL" id="QEC65571.1"/>
    </source>
</evidence>
<dbReference type="EMBL" id="CP042436">
    <property type="protein sequence ID" value="QEC65571.1"/>
    <property type="molecule type" value="Genomic_DNA"/>
</dbReference>
<sequence length="91" mass="11005">MEGLKKITHNCKHATFLIEKKLVGRLSFRERIFLKIHLIGCDVCKLYQKQTNRINEMIRELFKTRTTEPTRLDENFKKELQDRIEEELNKN</sequence>
<name>A0A5B8V4D8_9SPHI</name>
<protein>
    <recommendedName>
        <fullName evidence="3">Zf-HC2 domain-containing protein</fullName>
    </recommendedName>
</protein>
<dbReference type="Proteomes" id="UP000321479">
    <property type="component" value="Chromosome"/>
</dbReference>
<proteinExistence type="predicted"/>
<evidence type="ECO:0008006" key="3">
    <source>
        <dbReference type="Google" id="ProtNLM"/>
    </source>
</evidence>
<accession>A0A5B8V4D8</accession>
<evidence type="ECO:0000313" key="2">
    <source>
        <dbReference type="Proteomes" id="UP000321479"/>
    </source>
</evidence>
<dbReference type="RefSeq" id="WP_147034391.1">
    <property type="nucleotide sequence ID" value="NZ_CP042436.1"/>
</dbReference>